<dbReference type="GO" id="GO:0004197">
    <property type="term" value="F:cysteine-type endopeptidase activity"/>
    <property type="evidence" value="ECO:0007669"/>
    <property type="project" value="InterPro"/>
</dbReference>
<dbReference type="GO" id="GO:0043525">
    <property type="term" value="P:positive regulation of neuron apoptotic process"/>
    <property type="evidence" value="ECO:0007669"/>
    <property type="project" value="TreeGrafter"/>
</dbReference>
<evidence type="ECO:0000259" key="9">
    <source>
        <dbReference type="PROSITE" id="PS50207"/>
    </source>
</evidence>
<dbReference type="GO" id="GO:0006508">
    <property type="term" value="P:proteolysis"/>
    <property type="evidence" value="ECO:0007669"/>
    <property type="project" value="UniProtKB-KW"/>
</dbReference>
<keyword evidence="2" id="KW-0645">Protease</keyword>
<dbReference type="MEROPS" id="C14.015"/>
<feature type="region of interest" description="Disordered" evidence="8">
    <location>
        <begin position="1"/>
        <end position="24"/>
    </location>
</feature>
<dbReference type="FunFam" id="3.40.50.1460:FF:000001">
    <property type="entry name" value="Caspase-3 preproprotein"/>
    <property type="match status" value="1"/>
</dbReference>
<dbReference type="GO" id="GO:0045476">
    <property type="term" value="P:nurse cell apoptotic process"/>
    <property type="evidence" value="ECO:0007669"/>
    <property type="project" value="UniProtKB-ARBA"/>
</dbReference>
<dbReference type="SMART" id="SM00115">
    <property type="entry name" value="CASc"/>
    <property type="match status" value="1"/>
</dbReference>
<dbReference type="InterPro" id="IPR011600">
    <property type="entry name" value="Pept_C14_caspase"/>
</dbReference>
<evidence type="ECO:0000313" key="11">
    <source>
        <dbReference type="EMBL" id="AEH16633.1"/>
    </source>
</evidence>
<feature type="compositionally biased region" description="Polar residues" evidence="8">
    <location>
        <begin position="1"/>
        <end position="18"/>
    </location>
</feature>
<dbReference type="Pfam" id="PF00656">
    <property type="entry name" value="Peptidase_C14"/>
    <property type="match status" value="1"/>
</dbReference>
<keyword evidence="6" id="KW-0865">Zymogen</keyword>
<dbReference type="PROSITE" id="PS50208">
    <property type="entry name" value="CASPASE_P20"/>
    <property type="match status" value="1"/>
</dbReference>
<dbReference type="InterPro" id="IPR002138">
    <property type="entry name" value="Pept_C14_p10"/>
</dbReference>
<dbReference type="Gene3D" id="3.40.50.1460">
    <property type="match status" value="1"/>
</dbReference>
<comment type="similarity">
    <text evidence="1 7">Belongs to the peptidase C14A family.</text>
</comment>
<organism evidence="11">
    <name type="scientific">Helicoverpa armigera</name>
    <name type="common">Cotton bollworm</name>
    <name type="synonym">Heliothis armigera</name>
    <dbReference type="NCBI Taxonomy" id="29058"/>
    <lineage>
        <taxon>Eukaryota</taxon>
        <taxon>Metazoa</taxon>
        <taxon>Ecdysozoa</taxon>
        <taxon>Arthropoda</taxon>
        <taxon>Hexapoda</taxon>
        <taxon>Insecta</taxon>
        <taxon>Pterygota</taxon>
        <taxon>Neoptera</taxon>
        <taxon>Endopterygota</taxon>
        <taxon>Lepidoptera</taxon>
        <taxon>Glossata</taxon>
        <taxon>Ditrysia</taxon>
        <taxon>Noctuoidea</taxon>
        <taxon>Noctuidae</taxon>
        <taxon>Heliothinae</taxon>
        <taxon>Helicoverpa</taxon>
    </lineage>
</organism>
<name>F8SL50_HELAM</name>
<dbReference type="PROSITE" id="PS01122">
    <property type="entry name" value="CASPASE_CYS"/>
    <property type="match status" value="1"/>
</dbReference>
<dbReference type="CDD" id="cd00032">
    <property type="entry name" value="CASc"/>
    <property type="match status" value="1"/>
</dbReference>
<dbReference type="PANTHER" id="PTHR10454:SF245">
    <property type="entry name" value="CASPASE-RELATED"/>
    <property type="match status" value="1"/>
</dbReference>
<protein>
    <submittedName>
        <fullName evidence="11">Caspase-2</fullName>
    </submittedName>
</protein>
<dbReference type="PROSITE" id="PS01121">
    <property type="entry name" value="CASPASE_HIS"/>
    <property type="match status" value="1"/>
</dbReference>
<reference evidence="11" key="1">
    <citation type="journal article" date="2011" name="BMC Genomics">
        <title>A comprehensive characterization of the caspase gene family in insects from the order Lepidoptera.</title>
        <authorList>
            <person name="Courtiade J."/>
            <person name="Pauchet Y."/>
            <person name="Vogel H."/>
            <person name="Heckel D.G."/>
        </authorList>
    </citation>
    <scope>NUCLEOTIDE SEQUENCE</scope>
    <source>
        <strain evidence="11">Toowoomba</strain>
    </source>
</reference>
<dbReference type="GO" id="GO:0016322">
    <property type="term" value="P:neuron remodeling"/>
    <property type="evidence" value="ECO:0007669"/>
    <property type="project" value="UniProtKB-ARBA"/>
</dbReference>
<dbReference type="InterPro" id="IPR016129">
    <property type="entry name" value="Caspase_his_AS"/>
</dbReference>
<dbReference type="PROSITE" id="PS50207">
    <property type="entry name" value="CASPASE_P10"/>
    <property type="match status" value="1"/>
</dbReference>
<dbReference type="EMBL" id="HQ645847">
    <property type="protein sequence ID" value="AEH16633.1"/>
    <property type="molecule type" value="Genomic_DNA"/>
</dbReference>
<dbReference type="AlphaFoldDB" id="F8SL50"/>
<keyword evidence="4" id="KW-0378">Hydrolase</keyword>
<dbReference type="OrthoDB" id="6116485at2759"/>
<dbReference type="EMBL" id="HQ328954">
    <property type="protein sequence ID" value="AEK20811.1"/>
    <property type="molecule type" value="mRNA"/>
</dbReference>
<dbReference type="GO" id="GO:0045751">
    <property type="term" value="P:negative regulation of Toll signaling pathway"/>
    <property type="evidence" value="ECO:0007669"/>
    <property type="project" value="UniProtKB-ARBA"/>
</dbReference>
<evidence type="ECO:0000256" key="3">
    <source>
        <dbReference type="ARBA" id="ARBA00022703"/>
    </source>
</evidence>
<dbReference type="InterPro" id="IPR001309">
    <property type="entry name" value="Pept_C14_p20"/>
</dbReference>
<feature type="domain" description="Caspase family p20" evidence="10">
    <location>
        <begin position="40"/>
        <end position="162"/>
    </location>
</feature>
<dbReference type="PRINTS" id="PR00376">
    <property type="entry name" value="IL1BCENZYME"/>
</dbReference>
<dbReference type="GO" id="GO:0005737">
    <property type="term" value="C:cytoplasm"/>
    <property type="evidence" value="ECO:0007669"/>
    <property type="project" value="TreeGrafter"/>
</dbReference>
<evidence type="ECO:0000256" key="8">
    <source>
        <dbReference type="SAM" id="MobiDB-lite"/>
    </source>
</evidence>
<dbReference type="InterPro" id="IPR029030">
    <property type="entry name" value="Caspase-like_dom_sf"/>
</dbReference>
<sequence length="295" mass="33700">MSEGNGVTEQKLENTNGTRPKCLPESNSYRNEFYNMNHKYRGKAIICNHEHFEIDLKPRPGTGKDCENLEKCLNYLGFSVDALSNPKYGEIMYHIKKTASMNHSKNDCLLIVVLTHGTNGMLYAKDTNYRPEKLWNLFTEENCPTLAGKPKLFVFQACQGEEYDDGITLTKNIETDGWFEPNRNPTHPDFLVAKSTVPGYYSWRNSTRGSYFITALCEELNYSGKTTDILTLLTFVCQKVALNFESSTDEDISNEKKQVPCISSTLTRRLVFSEKPDRSKDMNSFVKCFEDNCLC</sequence>
<keyword evidence="3" id="KW-0053">Apoptosis</keyword>
<evidence type="ECO:0000256" key="4">
    <source>
        <dbReference type="ARBA" id="ARBA00022801"/>
    </source>
</evidence>
<accession>F8SL50</accession>
<dbReference type="GO" id="GO:1990525">
    <property type="term" value="F:BIR domain binding"/>
    <property type="evidence" value="ECO:0007669"/>
    <property type="project" value="UniProtKB-ARBA"/>
</dbReference>
<dbReference type="InterPro" id="IPR033139">
    <property type="entry name" value="Caspase_cys_AS"/>
</dbReference>
<feature type="domain" description="Caspase family p10" evidence="9">
    <location>
        <begin position="180"/>
        <end position="274"/>
    </location>
</feature>
<dbReference type="InterPro" id="IPR002398">
    <property type="entry name" value="Pept_C14"/>
</dbReference>
<gene>
    <name evidence="11" type="primary">Casp-2</name>
</gene>
<evidence type="ECO:0000256" key="1">
    <source>
        <dbReference type="ARBA" id="ARBA00010134"/>
    </source>
</evidence>
<proteinExistence type="evidence at transcript level"/>
<dbReference type="InterPro" id="IPR015917">
    <property type="entry name" value="Pept_C14A"/>
</dbReference>
<evidence type="ECO:0000256" key="5">
    <source>
        <dbReference type="ARBA" id="ARBA00022807"/>
    </source>
</evidence>
<dbReference type="PANTHER" id="PTHR10454">
    <property type="entry name" value="CASPASE"/>
    <property type="match status" value="1"/>
</dbReference>
<evidence type="ECO:0000256" key="6">
    <source>
        <dbReference type="ARBA" id="ARBA00023145"/>
    </source>
</evidence>
<dbReference type="SUPFAM" id="SSF52129">
    <property type="entry name" value="Caspase-like"/>
    <property type="match status" value="1"/>
</dbReference>
<evidence type="ECO:0000256" key="7">
    <source>
        <dbReference type="RuleBase" id="RU003971"/>
    </source>
</evidence>
<evidence type="ECO:0000259" key="10">
    <source>
        <dbReference type="PROSITE" id="PS50208"/>
    </source>
</evidence>
<evidence type="ECO:0000256" key="2">
    <source>
        <dbReference type="ARBA" id="ARBA00022670"/>
    </source>
</evidence>
<keyword evidence="5" id="KW-0788">Thiol protease</keyword>